<dbReference type="EMBL" id="CAKMRJ010000046">
    <property type="protein sequence ID" value="CAH1417428.1"/>
    <property type="molecule type" value="Genomic_DNA"/>
</dbReference>
<name>A0AAU9LNA8_9ASTR</name>
<dbReference type="AlphaFoldDB" id="A0AAU9LNA8"/>
<organism evidence="1 2">
    <name type="scientific">Lactuca virosa</name>
    <dbReference type="NCBI Taxonomy" id="75947"/>
    <lineage>
        <taxon>Eukaryota</taxon>
        <taxon>Viridiplantae</taxon>
        <taxon>Streptophyta</taxon>
        <taxon>Embryophyta</taxon>
        <taxon>Tracheophyta</taxon>
        <taxon>Spermatophyta</taxon>
        <taxon>Magnoliopsida</taxon>
        <taxon>eudicotyledons</taxon>
        <taxon>Gunneridae</taxon>
        <taxon>Pentapetalae</taxon>
        <taxon>asterids</taxon>
        <taxon>campanulids</taxon>
        <taxon>Asterales</taxon>
        <taxon>Asteraceae</taxon>
        <taxon>Cichorioideae</taxon>
        <taxon>Cichorieae</taxon>
        <taxon>Lactucinae</taxon>
        <taxon>Lactuca</taxon>
    </lineage>
</organism>
<sequence length="170" mass="19596">MLYPLTAESLGYNATVQPLPSPLHRPASFFKEPNRFLTQRLIQFRPLLLIHPSRSSLFHQVLFTTNRFIKVACRLRWATQHRPPPVLPLRQQHPLPPPLSVSIPLEKALNTTALYIVAMVHLGYYRLISSFVSIKCLMRSKWWCKNNFNISEICVALWGRSVYLSASVSE</sequence>
<evidence type="ECO:0000313" key="2">
    <source>
        <dbReference type="Proteomes" id="UP001157418"/>
    </source>
</evidence>
<evidence type="ECO:0000313" key="1">
    <source>
        <dbReference type="EMBL" id="CAH1417428.1"/>
    </source>
</evidence>
<comment type="caution">
    <text evidence="1">The sequence shown here is derived from an EMBL/GenBank/DDBJ whole genome shotgun (WGS) entry which is preliminary data.</text>
</comment>
<protein>
    <submittedName>
        <fullName evidence="1">Uncharacterized protein</fullName>
    </submittedName>
</protein>
<dbReference type="Proteomes" id="UP001157418">
    <property type="component" value="Unassembled WGS sequence"/>
</dbReference>
<reference evidence="1 2" key="1">
    <citation type="submission" date="2022-01" db="EMBL/GenBank/DDBJ databases">
        <authorList>
            <person name="Xiong W."/>
            <person name="Schranz E."/>
        </authorList>
    </citation>
    <scope>NUCLEOTIDE SEQUENCE [LARGE SCALE GENOMIC DNA]</scope>
</reference>
<keyword evidence="2" id="KW-1185">Reference proteome</keyword>
<gene>
    <name evidence="1" type="ORF">LVIROSA_LOCUS5109</name>
</gene>
<proteinExistence type="predicted"/>
<accession>A0AAU9LNA8</accession>